<gene>
    <name evidence="1" type="ORF">LEP1GSC194_1288</name>
</gene>
<dbReference type="AlphaFoldDB" id="M6CQ21"/>
<sequence length="49" mass="5909">MDSGLDCDTFNLIFEIEMDGIFDRSRVQFIRDYIQNSERRSSWWIASED</sequence>
<dbReference type="PATRIC" id="fig|1218565.3.peg.4299"/>
<dbReference type="EMBL" id="ANIK01000116">
    <property type="protein sequence ID" value="EMJ90938.1"/>
    <property type="molecule type" value="Genomic_DNA"/>
</dbReference>
<accession>M6CQ21</accession>
<dbReference type="Proteomes" id="UP000011988">
    <property type="component" value="Unassembled WGS sequence"/>
</dbReference>
<comment type="caution">
    <text evidence="1">The sequence shown here is derived from an EMBL/GenBank/DDBJ whole genome shotgun (WGS) entry which is preliminary data.</text>
</comment>
<proteinExistence type="predicted"/>
<reference evidence="1 2" key="1">
    <citation type="submission" date="2013-01" db="EMBL/GenBank/DDBJ databases">
        <authorList>
            <person name="Harkins D.M."/>
            <person name="Durkin A.S."/>
            <person name="Brinkac L.M."/>
            <person name="Haft D.H."/>
            <person name="Selengut J.D."/>
            <person name="Sanka R."/>
            <person name="DePew J."/>
            <person name="Purushe J."/>
            <person name="Galloway R.L."/>
            <person name="Vinetz J.M."/>
            <person name="Sutton G.G."/>
            <person name="Nierman W.C."/>
            <person name="Fouts D.E."/>
        </authorList>
    </citation>
    <scope>NUCLEOTIDE SEQUENCE [LARGE SCALE GENOMIC DNA]</scope>
    <source>
        <strain evidence="1 2">79601</strain>
    </source>
</reference>
<evidence type="ECO:0000313" key="2">
    <source>
        <dbReference type="Proteomes" id="UP000011988"/>
    </source>
</evidence>
<evidence type="ECO:0000313" key="1">
    <source>
        <dbReference type="EMBL" id="EMJ90938.1"/>
    </source>
</evidence>
<name>M6CQ21_9LEPT</name>
<protein>
    <submittedName>
        <fullName evidence="1">Uncharacterized protein</fullName>
    </submittedName>
</protein>
<organism evidence="1 2">
    <name type="scientific">Leptospira alstonii serovar Sichuan str. 79601</name>
    <dbReference type="NCBI Taxonomy" id="1218565"/>
    <lineage>
        <taxon>Bacteria</taxon>
        <taxon>Pseudomonadati</taxon>
        <taxon>Spirochaetota</taxon>
        <taxon>Spirochaetia</taxon>
        <taxon>Leptospirales</taxon>
        <taxon>Leptospiraceae</taxon>
        <taxon>Leptospira</taxon>
    </lineage>
</organism>